<reference evidence="2 3" key="1">
    <citation type="submission" date="2024-02" db="EMBL/GenBank/DDBJ databases">
        <title>De novo assembly and annotation of 12 fungi associated with fruit tree decline syndrome in Ontario, Canada.</title>
        <authorList>
            <person name="Sulman M."/>
            <person name="Ellouze W."/>
            <person name="Ilyukhin E."/>
        </authorList>
    </citation>
    <scope>NUCLEOTIDE SEQUENCE [LARGE SCALE GENOMIC DNA]</scope>
    <source>
        <strain evidence="2 3">M11/M66-122</strain>
    </source>
</reference>
<dbReference type="Proteomes" id="UP001320420">
    <property type="component" value="Unassembled WGS sequence"/>
</dbReference>
<comment type="caution">
    <text evidence="2">The sequence shown here is derived from an EMBL/GenBank/DDBJ whole genome shotgun (WGS) entry which is preliminary data.</text>
</comment>
<dbReference type="AlphaFoldDB" id="A0AAN9ULF3"/>
<feature type="domain" description="2EXR" evidence="1">
    <location>
        <begin position="37"/>
        <end position="111"/>
    </location>
</feature>
<evidence type="ECO:0000313" key="2">
    <source>
        <dbReference type="EMBL" id="KAK7750300.1"/>
    </source>
</evidence>
<protein>
    <recommendedName>
        <fullName evidence="1">2EXR domain-containing protein</fullName>
    </recommendedName>
</protein>
<name>A0AAN9ULF3_9PEZI</name>
<keyword evidence="3" id="KW-1185">Reference proteome</keyword>
<sequence>MAQQKQTAKQIVLEGMASPLLCKAAAPAETALDRPEFPQFRLLPAELRIEIWKAAIEEPRIVHVGIRKQIITASCVTFNGHLCMQVVGLFQVNRESRSIAFGYPFIHFSVRPDPDDSEEAHFLVTRNDIVSMGEVCPLTWYSGTMVFSCHGDSQSIRHLMINWDTRALALELQFHSVVDGLNSILRTVRQCMKEFGNGASLQNVYCLMQEED</sequence>
<evidence type="ECO:0000313" key="3">
    <source>
        <dbReference type="Proteomes" id="UP001320420"/>
    </source>
</evidence>
<evidence type="ECO:0000259" key="1">
    <source>
        <dbReference type="Pfam" id="PF20150"/>
    </source>
</evidence>
<organism evidence="2 3">
    <name type="scientific">Diatrype stigma</name>
    <dbReference type="NCBI Taxonomy" id="117547"/>
    <lineage>
        <taxon>Eukaryota</taxon>
        <taxon>Fungi</taxon>
        <taxon>Dikarya</taxon>
        <taxon>Ascomycota</taxon>
        <taxon>Pezizomycotina</taxon>
        <taxon>Sordariomycetes</taxon>
        <taxon>Xylariomycetidae</taxon>
        <taxon>Xylariales</taxon>
        <taxon>Diatrypaceae</taxon>
        <taxon>Diatrype</taxon>
    </lineage>
</organism>
<dbReference type="InterPro" id="IPR045518">
    <property type="entry name" value="2EXR"/>
</dbReference>
<accession>A0AAN9ULF3</accession>
<proteinExistence type="predicted"/>
<dbReference type="Pfam" id="PF20150">
    <property type="entry name" value="2EXR"/>
    <property type="match status" value="1"/>
</dbReference>
<dbReference type="PANTHER" id="PTHR35910">
    <property type="entry name" value="2EXR DOMAIN-CONTAINING PROTEIN"/>
    <property type="match status" value="1"/>
</dbReference>
<dbReference type="EMBL" id="JAKJXP020000067">
    <property type="protein sequence ID" value="KAK7750300.1"/>
    <property type="molecule type" value="Genomic_DNA"/>
</dbReference>
<gene>
    <name evidence="2" type="ORF">SLS62_007817</name>
</gene>
<dbReference type="PANTHER" id="PTHR35910:SF6">
    <property type="entry name" value="2EXR DOMAIN-CONTAINING PROTEIN"/>
    <property type="match status" value="1"/>
</dbReference>